<protein>
    <submittedName>
        <fullName evidence="1">Uncharacterized protein</fullName>
    </submittedName>
</protein>
<organism evidence="1 2">
    <name type="scientific">Sinobacterium norvegicum</name>
    <dbReference type="NCBI Taxonomy" id="1641715"/>
    <lineage>
        <taxon>Bacteria</taxon>
        <taxon>Pseudomonadati</taxon>
        <taxon>Pseudomonadota</taxon>
        <taxon>Gammaproteobacteria</taxon>
        <taxon>Cellvibrionales</taxon>
        <taxon>Spongiibacteraceae</taxon>
        <taxon>Sinobacterium</taxon>
    </lineage>
</organism>
<evidence type="ECO:0000313" key="1">
    <source>
        <dbReference type="EMBL" id="CAH0992746.1"/>
    </source>
</evidence>
<dbReference type="Proteomes" id="UP000838100">
    <property type="component" value="Unassembled WGS sequence"/>
</dbReference>
<dbReference type="RefSeq" id="WP_237445423.1">
    <property type="nucleotide sequence ID" value="NZ_CAKLPX010000003.1"/>
</dbReference>
<gene>
    <name evidence="1" type="ORF">SIN8267_02882</name>
</gene>
<proteinExistence type="predicted"/>
<evidence type="ECO:0000313" key="2">
    <source>
        <dbReference type="Proteomes" id="UP000838100"/>
    </source>
</evidence>
<accession>A0ABM9AHS1</accession>
<comment type="caution">
    <text evidence="1">The sequence shown here is derived from an EMBL/GenBank/DDBJ whole genome shotgun (WGS) entry which is preliminary data.</text>
</comment>
<keyword evidence="2" id="KW-1185">Reference proteome</keyword>
<reference evidence="1" key="1">
    <citation type="submission" date="2021-12" db="EMBL/GenBank/DDBJ databases">
        <authorList>
            <person name="Rodrigo-Torres L."/>
            <person name="Arahal R. D."/>
            <person name="Lucena T."/>
        </authorList>
    </citation>
    <scope>NUCLEOTIDE SEQUENCE</scope>
    <source>
        <strain evidence="1">CECT 8267</strain>
    </source>
</reference>
<sequence length="104" mass="11909">MRFFARIIARLSAMRFGANTKHCPPSLQNEQPLCTDNDTSNRHNKIIFRATVEQSADGEARLNSGKLQADLECIPNHQFSDTELMQRSERIVSDLIKQLQRNSH</sequence>
<dbReference type="EMBL" id="CAKLPX010000003">
    <property type="protein sequence ID" value="CAH0992746.1"/>
    <property type="molecule type" value="Genomic_DNA"/>
</dbReference>
<name>A0ABM9AHS1_9GAMM</name>